<dbReference type="Pfam" id="PF22557">
    <property type="entry name" value="DuOB"/>
    <property type="match status" value="1"/>
</dbReference>
<dbReference type="InterPro" id="IPR054335">
    <property type="entry name" value="DuOB_dom"/>
</dbReference>
<protein>
    <recommendedName>
        <fullName evidence="1">Dual OB-containing domain-containing protein</fullName>
    </recommendedName>
</protein>
<feature type="domain" description="Dual OB-containing" evidence="1">
    <location>
        <begin position="14"/>
        <end position="170"/>
    </location>
</feature>
<proteinExistence type="predicted"/>
<dbReference type="AlphaFoldDB" id="A0A450YE87"/>
<dbReference type="EMBL" id="CAADFU010000051">
    <property type="protein sequence ID" value="VFK45295.1"/>
    <property type="molecule type" value="Genomic_DNA"/>
</dbReference>
<sequence length="174" mass="19696">MADANGKELGNRHDEHMVKPLQKVKIELAKPAPLPNQPENFIVGGARWVPKGNIGAREIAGYLDQPETLWGIEWASQKGTADRVPFSQIENRDIEIAQSLYLVRVDDLQTYKDAWNKLRASFSYNGNAYDLSVTDPHADRHLQKTPRPGILCVSLGEEFNGYCYKIVAAIYWRE</sequence>
<evidence type="ECO:0000313" key="3">
    <source>
        <dbReference type="EMBL" id="VFK45295.1"/>
    </source>
</evidence>
<dbReference type="EMBL" id="CAADFR010000048">
    <property type="protein sequence ID" value="VFK39847.1"/>
    <property type="molecule type" value="Genomic_DNA"/>
</dbReference>
<evidence type="ECO:0000313" key="2">
    <source>
        <dbReference type="EMBL" id="VFK39847.1"/>
    </source>
</evidence>
<name>A0A450YE87_9GAMM</name>
<gene>
    <name evidence="3" type="ORF">BECKSD772E_GA0070983_10519</name>
    <name evidence="2" type="ORF">BECKSD772F_GA0070984_104810</name>
</gene>
<accession>A0A450YE87</accession>
<evidence type="ECO:0000259" key="1">
    <source>
        <dbReference type="Pfam" id="PF22557"/>
    </source>
</evidence>
<organism evidence="2">
    <name type="scientific">Candidatus Kentrum sp. SD</name>
    <dbReference type="NCBI Taxonomy" id="2126332"/>
    <lineage>
        <taxon>Bacteria</taxon>
        <taxon>Pseudomonadati</taxon>
        <taxon>Pseudomonadota</taxon>
        <taxon>Gammaproteobacteria</taxon>
        <taxon>Candidatus Kentrum</taxon>
    </lineage>
</organism>
<reference evidence="2" key="1">
    <citation type="submission" date="2019-02" db="EMBL/GenBank/DDBJ databases">
        <authorList>
            <person name="Gruber-Vodicka R. H."/>
            <person name="Seah K. B. B."/>
        </authorList>
    </citation>
    <scope>NUCLEOTIDE SEQUENCE</scope>
    <source>
        <strain evidence="3">BECK_S1320</strain>
        <strain evidence="2">BECK_S1321</strain>
    </source>
</reference>